<organism evidence="2 3">
    <name type="scientific">Daejeonella lutea</name>
    <dbReference type="NCBI Taxonomy" id="572036"/>
    <lineage>
        <taxon>Bacteria</taxon>
        <taxon>Pseudomonadati</taxon>
        <taxon>Bacteroidota</taxon>
        <taxon>Sphingobacteriia</taxon>
        <taxon>Sphingobacteriales</taxon>
        <taxon>Sphingobacteriaceae</taxon>
        <taxon>Daejeonella</taxon>
    </lineage>
</organism>
<dbReference type="RefSeq" id="WP_079701468.1">
    <property type="nucleotide sequence ID" value="NZ_FUYR01000001.1"/>
</dbReference>
<protein>
    <submittedName>
        <fullName evidence="2">Glucose/arabinose dehydrogenase, beta-propeller fold</fullName>
    </submittedName>
</protein>
<evidence type="ECO:0000259" key="1">
    <source>
        <dbReference type="Pfam" id="PF07995"/>
    </source>
</evidence>
<dbReference type="OrthoDB" id="9770043at2"/>
<keyword evidence="3" id="KW-1185">Reference proteome</keyword>
<dbReference type="Pfam" id="PF07995">
    <property type="entry name" value="GSDH"/>
    <property type="match status" value="1"/>
</dbReference>
<proteinExistence type="predicted"/>
<dbReference type="EMBL" id="FUYR01000001">
    <property type="protein sequence ID" value="SKB37123.1"/>
    <property type="molecule type" value="Genomic_DNA"/>
</dbReference>
<dbReference type="AlphaFoldDB" id="A0A1T5AR96"/>
<dbReference type="STRING" id="572036.SAMN05661099_0935"/>
<dbReference type="Gene3D" id="2.120.10.30">
    <property type="entry name" value="TolB, C-terminal domain"/>
    <property type="match status" value="1"/>
</dbReference>
<feature type="domain" description="Glucose/Sorbosone dehydrogenase" evidence="1">
    <location>
        <begin position="72"/>
        <end position="399"/>
    </location>
</feature>
<evidence type="ECO:0000313" key="3">
    <source>
        <dbReference type="Proteomes" id="UP000189981"/>
    </source>
</evidence>
<dbReference type="InterPro" id="IPR011041">
    <property type="entry name" value="Quinoprot_gluc/sorb_DH_b-prop"/>
</dbReference>
<reference evidence="3" key="1">
    <citation type="submission" date="2017-02" db="EMBL/GenBank/DDBJ databases">
        <authorList>
            <person name="Varghese N."/>
            <person name="Submissions S."/>
        </authorList>
    </citation>
    <scope>NUCLEOTIDE SEQUENCE [LARGE SCALE GENOMIC DNA]</scope>
    <source>
        <strain evidence="3">DSM 22385</strain>
    </source>
</reference>
<dbReference type="SUPFAM" id="SSF50952">
    <property type="entry name" value="Soluble quinoprotein glucose dehydrogenase"/>
    <property type="match status" value="1"/>
</dbReference>
<dbReference type="InterPro" id="IPR012938">
    <property type="entry name" value="Glc/Sorbosone_DH"/>
</dbReference>
<dbReference type="Proteomes" id="UP000189981">
    <property type="component" value="Unassembled WGS sequence"/>
</dbReference>
<dbReference type="PANTHER" id="PTHR19328:SF75">
    <property type="entry name" value="ALDOSE SUGAR DEHYDROGENASE YLII"/>
    <property type="match status" value="1"/>
</dbReference>
<evidence type="ECO:0000313" key="2">
    <source>
        <dbReference type="EMBL" id="SKB37123.1"/>
    </source>
</evidence>
<accession>A0A1T5AR96</accession>
<dbReference type="PANTHER" id="PTHR19328">
    <property type="entry name" value="HEDGEHOG-INTERACTING PROTEIN"/>
    <property type="match status" value="1"/>
</dbReference>
<name>A0A1T5AR96_9SPHI</name>
<dbReference type="InterPro" id="IPR011042">
    <property type="entry name" value="6-blade_b-propeller_TolB-like"/>
</dbReference>
<gene>
    <name evidence="2" type="ORF">SAMN05661099_0935</name>
</gene>
<sequence length="409" mass="45480">MRFRRKQLSSLVFIVLGAVFFLQAKQVARQKKEAYEEKIGILPVQGIVLKDAFPALDFNMPVEFLSPKDGTNRNFVVAQRGKIHVFENNSDVKESRVFLDIENKVTAGGERGLLGMAFHPDFKKNRFFYLNFTRNNSGLETVISRFKVSNNPDVADETSEEILLTFKQAYSNHNGGKLAFGNDGFLYIGVGDGGSGGDPQKNGQNRATLLGKILRIDVNKTSGTLKYSIPSDNPYKGNSQGFREEIFAYGIRNPWRFSFDKVTGSLWLGDVGQNKTEEIDIVTRGGNYGWNIMEAEDCYGSANCNTQELILPVWSYRQGPQTGNSVTGGHVYRGKSLKSLQGKYIYGDYVTGNIWALTPSSGGKYANALVIKHKGMISSFGEDANDELYICSYGDGKIYKIEQGTKSKE</sequence>